<dbReference type="InterPro" id="IPR023210">
    <property type="entry name" value="NADP_OxRdtase_dom"/>
</dbReference>
<feature type="domain" description="NADP-dependent oxidoreductase" evidence="1">
    <location>
        <begin position="1"/>
        <end position="73"/>
    </location>
</feature>
<evidence type="ECO:0000313" key="2">
    <source>
        <dbReference type="EMBL" id="NMU84519.1"/>
    </source>
</evidence>
<dbReference type="PANTHER" id="PTHR43312">
    <property type="entry name" value="D-THREO-ALDOSE 1-DEHYDROGENASE"/>
    <property type="match status" value="1"/>
</dbReference>
<accession>A0A7Y0XDN7</accession>
<feature type="non-terminal residue" evidence="2">
    <location>
        <position position="78"/>
    </location>
</feature>
<evidence type="ECO:0000259" key="1">
    <source>
        <dbReference type="Pfam" id="PF00248"/>
    </source>
</evidence>
<evidence type="ECO:0000313" key="3">
    <source>
        <dbReference type="Proteomes" id="UP000518904"/>
    </source>
</evidence>
<dbReference type="AlphaFoldDB" id="A0A7Y0XDN7"/>
<dbReference type="PANTHER" id="PTHR43312:SF1">
    <property type="entry name" value="NADP-DEPENDENT OXIDOREDUCTASE DOMAIN-CONTAINING PROTEIN"/>
    <property type="match status" value="1"/>
</dbReference>
<dbReference type="InterPro" id="IPR036812">
    <property type="entry name" value="NAD(P)_OxRdtase_dom_sf"/>
</dbReference>
<dbReference type="Gene3D" id="3.20.20.100">
    <property type="entry name" value="NADP-dependent oxidoreductase domain"/>
    <property type="match status" value="1"/>
</dbReference>
<protein>
    <submittedName>
        <fullName evidence="2">Aldo/keto reductase</fullName>
    </submittedName>
</protein>
<organism evidence="2 3">
    <name type="scientific">Vibrio parahaemolyticus</name>
    <dbReference type="NCBI Taxonomy" id="670"/>
    <lineage>
        <taxon>Bacteria</taxon>
        <taxon>Pseudomonadati</taxon>
        <taxon>Pseudomonadota</taxon>
        <taxon>Gammaproteobacteria</taxon>
        <taxon>Vibrionales</taxon>
        <taxon>Vibrionaceae</taxon>
        <taxon>Vibrio</taxon>
    </lineage>
</organism>
<dbReference type="InterPro" id="IPR053135">
    <property type="entry name" value="AKR2_Oxidoreductase"/>
</dbReference>
<dbReference type="EMBL" id="JABCLB010001833">
    <property type="protein sequence ID" value="NMU84519.1"/>
    <property type="molecule type" value="Genomic_DNA"/>
</dbReference>
<sequence length="78" mass="8655">FGCMGIGGEWNRNPLTAQDENQAYAAVEAALEVGINLFDHADIYKFGKAEEVFGRILANDSTLRERMYLQSKCGIRLG</sequence>
<dbReference type="SUPFAM" id="SSF51430">
    <property type="entry name" value="NAD(P)-linked oxidoreductase"/>
    <property type="match status" value="1"/>
</dbReference>
<name>A0A7Y0XDN7_VIBPH</name>
<reference evidence="2 3" key="1">
    <citation type="submission" date="2020-04" db="EMBL/GenBank/DDBJ databases">
        <title>Whole-genome sequencing of Vibrio spp. from China reveals different genetic environments of blaCTX-M-14 among diverse lineages.</title>
        <authorList>
            <person name="Zheng Z."/>
            <person name="Ye L."/>
            <person name="Chen S."/>
        </authorList>
    </citation>
    <scope>NUCLEOTIDE SEQUENCE [LARGE SCALE GENOMIC DNA]</scope>
    <source>
        <strain evidence="2 3">Vb0551</strain>
    </source>
</reference>
<gene>
    <name evidence="2" type="ORF">HKB16_16740</name>
</gene>
<comment type="caution">
    <text evidence="2">The sequence shown here is derived from an EMBL/GenBank/DDBJ whole genome shotgun (WGS) entry which is preliminary data.</text>
</comment>
<feature type="non-terminal residue" evidence="2">
    <location>
        <position position="1"/>
    </location>
</feature>
<dbReference type="Proteomes" id="UP000518904">
    <property type="component" value="Unassembled WGS sequence"/>
</dbReference>
<proteinExistence type="predicted"/>
<dbReference type="Pfam" id="PF00248">
    <property type="entry name" value="Aldo_ket_red"/>
    <property type="match status" value="1"/>
</dbReference>